<dbReference type="EMBL" id="JAAXZR010000006">
    <property type="protein sequence ID" value="NLT78916.1"/>
    <property type="molecule type" value="Genomic_DNA"/>
</dbReference>
<comment type="caution">
    <text evidence="1">The sequence shown here is derived from an EMBL/GenBank/DDBJ whole genome shotgun (WGS) entry which is preliminary data.</text>
</comment>
<dbReference type="GO" id="GO:0016740">
    <property type="term" value="F:transferase activity"/>
    <property type="evidence" value="ECO:0007669"/>
    <property type="project" value="UniProtKB-KW"/>
</dbReference>
<sequence length="37" mass="4135">MQAERLDVSYIEHWSITGDVVILLKTVTAVLRAVGSY</sequence>
<protein>
    <submittedName>
        <fullName evidence="1">Sugar transferase</fullName>
    </submittedName>
</protein>
<keyword evidence="1" id="KW-0808">Transferase</keyword>
<gene>
    <name evidence="1" type="ORF">GXW98_01335</name>
</gene>
<organism evidence="1 2">
    <name type="scientific">Bifidobacterium crudilactis</name>
    <dbReference type="NCBI Taxonomy" id="327277"/>
    <lineage>
        <taxon>Bacteria</taxon>
        <taxon>Bacillati</taxon>
        <taxon>Actinomycetota</taxon>
        <taxon>Actinomycetes</taxon>
        <taxon>Bifidobacteriales</taxon>
        <taxon>Bifidobacteriaceae</taxon>
        <taxon>Bifidobacterium</taxon>
    </lineage>
</organism>
<reference evidence="1" key="2">
    <citation type="submission" date="2020-01" db="EMBL/GenBank/DDBJ databases">
        <authorList>
            <person name="Campanaro S."/>
        </authorList>
    </citation>
    <scope>NUCLEOTIDE SEQUENCE</scope>
    <source>
        <strain evidence="1">AS01afH2WH_6</strain>
    </source>
</reference>
<evidence type="ECO:0000313" key="1">
    <source>
        <dbReference type="EMBL" id="NLT78916.1"/>
    </source>
</evidence>
<proteinExistence type="predicted"/>
<dbReference type="AlphaFoldDB" id="A0A971CY12"/>
<dbReference type="Proteomes" id="UP000767327">
    <property type="component" value="Unassembled WGS sequence"/>
</dbReference>
<reference evidence="1" key="1">
    <citation type="journal article" date="2020" name="Biotechnol. Biofuels">
        <title>New insights from the biogas microbiome by comprehensive genome-resolved metagenomics of nearly 1600 species originating from multiple anaerobic digesters.</title>
        <authorList>
            <person name="Campanaro S."/>
            <person name="Treu L."/>
            <person name="Rodriguez-R L.M."/>
            <person name="Kovalovszki A."/>
            <person name="Ziels R.M."/>
            <person name="Maus I."/>
            <person name="Zhu X."/>
            <person name="Kougias P.G."/>
            <person name="Basile A."/>
            <person name="Luo G."/>
            <person name="Schluter A."/>
            <person name="Konstantinidis K.T."/>
            <person name="Angelidaki I."/>
        </authorList>
    </citation>
    <scope>NUCLEOTIDE SEQUENCE</scope>
    <source>
        <strain evidence="1">AS01afH2WH_6</strain>
    </source>
</reference>
<evidence type="ECO:0000313" key="2">
    <source>
        <dbReference type="Proteomes" id="UP000767327"/>
    </source>
</evidence>
<accession>A0A971CY12</accession>
<name>A0A971CY12_9BIFI</name>